<dbReference type="Pfam" id="PF13579">
    <property type="entry name" value="Glyco_trans_4_4"/>
    <property type="match status" value="1"/>
</dbReference>
<organism evidence="2 3">
    <name type="scientific">candidate division WOR-3 bacterium</name>
    <dbReference type="NCBI Taxonomy" id="2052148"/>
    <lineage>
        <taxon>Bacteria</taxon>
        <taxon>Bacteria division WOR-3</taxon>
    </lineage>
</organism>
<dbReference type="InterPro" id="IPR028098">
    <property type="entry name" value="Glyco_trans_4-like_N"/>
</dbReference>
<dbReference type="SUPFAM" id="SSF53756">
    <property type="entry name" value="UDP-Glycosyltransferase/glycogen phosphorylase"/>
    <property type="match status" value="1"/>
</dbReference>
<dbReference type="AlphaFoldDB" id="A0A937XGZ6"/>
<dbReference type="PANTHER" id="PTHR12526">
    <property type="entry name" value="GLYCOSYLTRANSFERASE"/>
    <property type="match status" value="1"/>
</dbReference>
<dbReference type="Proteomes" id="UP000779900">
    <property type="component" value="Unassembled WGS sequence"/>
</dbReference>
<protein>
    <submittedName>
        <fullName evidence="2">Glycosyltransferase family 4 protein</fullName>
    </submittedName>
</protein>
<gene>
    <name evidence="2" type="ORF">FJY68_06285</name>
</gene>
<comment type="caution">
    <text evidence="2">The sequence shown here is derived from an EMBL/GenBank/DDBJ whole genome shotgun (WGS) entry which is preliminary data.</text>
</comment>
<dbReference type="CDD" id="cd03794">
    <property type="entry name" value="GT4_WbuB-like"/>
    <property type="match status" value="1"/>
</dbReference>
<evidence type="ECO:0000313" key="2">
    <source>
        <dbReference type="EMBL" id="MBM3331446.1"/>
    </source>
</evidence>
<dbReference type="Pfam" id="PF13692">
    <property type="entry name" value="Glyco_trans_1_4"/>
    <property type="match status" value="1"/>
</dbReference>
<proteinExistence type="predicted"/>
<dbReference type="EMBL" id="VGIR01000030">
    <property type="protein sequence ID" value="MBM3331446.1"/>
    <property type="molecule type" value="Genomic_DNA"/>
</dbReference>
<name>A0A937XGZ6_UNCW3</name>
<feature type="domain" description="Glycosyltransferase subfamily 4-like N-terminal" evidence="1">
    <location>
        <begin position="17"/>
        <end position="200"/>
    </location>
</feature>
<accession>A0A937XGZ6</accession>
<dbReference type="Gene3D" id="3.40.50.2000">
    <property type="entry name" value="Glycogen Phosphorylase B"/>
    <property type="match status" value="2"/>
</dbReference>
<reference evidence="2" key="1">
    <citation type="submission" date="2019-03" db="EMBL/GenBank/DDBJ databases">
        <title>Lake Tanganyika Metagenome-Assembled Genomes (MAGs).</title>
        <authorList>
            <person name="Tran P."/>
        </authorList>
    </citation>
    <scope>NUCLEOTIDE SEQUENCE</scope>
    <source>
        <strain evidence="2">K_DeepCast_150m_m2_040</strain>
    </source>
</reference>
<sequence length="412" mass="44972">MRAFVVAHTHPPEPAVFSSDVADEFVRRGHDVTVFAPFPNRPGGKIYEGYHRRWRSVTREGGCRVVRSWHTLSGRSTMLSRFAENISFGLTSTVQLIVHLLGRPRVNVAFLRTWSLFARNLNSLVLRLWGVPVVSCALDVYPESLVERGTLKPDGIVARVMLGLDRLHLRQCSAILTLTPGMAELLVATRGLQGSRVNHLPVYADAGPFAQAVSPLAFRSRHDIPVSVFLAMFVGSLTQSAGLNLYIEVADALRSEDGIVILLVGDGPSRADLERDISDRKLSNIVVVHPLKPSDVPEVQAAADVLLLSLAGRMSLSATPSKQAFYMLSGKPIVASVPAENHSATILRESQSGFVLPPGDPVAVAQVLRSVKHRPQSLRQMGENARRYALREFSRDAVIPRLVGIVGSAARI</sequence>
<evidence type="ECO:0000313" key="3">
    <source>
        <dbReference type="Proteomes" id="UP000779900"/>
    </source>
</evidence>
<evidence type="ECO:0000259" key="1">
    <source>
        <dbReference type="Pfam" id="PF13579"/>
    </source>
</evidence>